<dbReference type="PANTHER" id="PTHR43283">
    <property type="entry name" value="BETA-LACTAMASE-RELATED"/>
    <property type="match status" value="1"/>
</dbReference>
<dbReference type="PANTHER" id="PTHR43283:SF3">
    <property type="entry name" value="BETA-LACTAMASE FAMILY PROTEIN (AFU_ORTHOLOGUE AFUA_5G07500)"/>
    <property type="match status" value="1"/>
</dbReference>
<sequence length="428" mass="45914">MLAKDPADVRRYVGGVACFACKPGAQPCRCNRRSRHAIGLRRCSSLTCTNANPQEETTMAAPYPLPESNPSALGFAERPLDHLDALIRAHVAEGRYAGAQIALARHGKLALCRTYGDARTEGGTVPAGDDTLFLLFSQTKVLTSAAVWTLVEDGRLSFMDRVADHLPAFAARGKGEITLHQVMTHQGGFPGGDVSQATWTDHARMRAEVCDFSLDWSPGSRLQYHPRAAHLVQAMVVEAVTGQDYRDVIRERVIAPLGLGDDIFVGVPEAQQARCADTYAPEPRDNSAAFRAAGLPSGGGYATARGMAAFYQMLGNGGRLGGVRLFSPRLIAYVARNHTGEAPDVQMTNIPMHRGLGPHVRGESDRIRGLGTIGAPVTFGHGGVGSSYSWADPSSGVSFSYLTNFVSPDPWHSARLDRVSNLVHAAID</sequence>
<dbReference type="Pfam" id="PF00144">
    <property type="entry name" value="Beta-lactamase"/>
    <property type="match status" value="1"/>
</dbReference>
<evidence type="ECO:0000259" key="1">
    <source>
        <dbReference type="Pfam" id="PF00144"/>
    </source>
</evidence>
<organism evidence="2 3">
    <name type="scientific">Rhodopila globiformis</name>
    <name type="common">Rhodopseudomonas globiformis</name>
    <dbReference type="NCBI Taxonomy" id="1071"/>
    <lineage>
        <taxon>Bacteria</taxon>
        <taxon>Pseudomonadati</taxon>
        <taxon>Pseudomonadota</taxon>
        <taxon>Alphaproteobacteria</taxon>
        <taxon>Acetobacterales</taxon>
        <taxon>Acetobacteraceae</taxon>
        <taxon>Rhodopila</taxon>
    </lineage>
</organism>
<gene>
    <name evidence="2" type="ORF">CCS01_23340</name>
</gene>
<reference evidence="2 3" key="1">
    <citation type="journal article" date="2018" name="Arch. Microbiol.">
        <title>New insights into the metabolic potential of the phototrophic purple bacterium Rhodopila globiformis DSM 161(T) from its draft genome sequence and evidence for a vanadium-dependent nitrogenase.</title>
        <authorList>
            <person name="Imhoff J.F."/>
            <person name="Rahn T."/>
            <person name="Kunzel S."/>
            <person name="Neulinger S.C."/>
        </authorList>
    </citation>
    <scope>NUCLEOTIDE SEQUENCE [LARGE SCALE GENOMIC DNA]</scope>
    <source>
        <strain evidence="2 3">DSM 161</strain>
    </source>
</reference>
<keyword evidence="3" id="KW-1185">Reference proteome</keyword>
<dbReference type="AlphaFoldDB" id="A0A2S6N2G3"/>
<evidence type="ECO:0000313" key="3">
    <source>
        <dbReference type="Proteomes" id="UP000239724"/>
    </source>
</evidence>
<accession>A0A2S6N2G3</accession>
<evidence type="ECO:0000313" key="2">
    <source>
        <dbReference type="EMBL" id="PPQ28805.1"/>
    </source>
</evidence>
<comment type="caution">
    <text evidence="2">The sequence shown here is derived from an EMBL/GenBank/DDBJ whole genome shotgun (WGS) entry which is preliminary data.</text>
</comment>
<dbReference type="InterPro" id="IPR050789">
    <property type="entry name" value="Diverse_Enzym_Activities"/>
</dbReference>
<dbReference type="InterPro" id="IPR012338">
    <property type="entry name" value="Beta-lactam/transpept-like"/>
</dbReference>
<protein>
    <recommendedName>
        <fullName evidence="1">Beta-lactamase-related domain-containing protein</fullName>
    </recommendedName>
</protein>
<feature type="domain" description="Beta-lactamase-related" evidence="1">
    <location>
        <begin position="83"/>
        <end position="410"/>
    </location>
</feature>
<name>A0A2S6N2G3_RHOGL</name>
<dbReference type="Gene3D" id="3.40.710.10">
    <property type="entry name" value="DD-peptidase/beta-lactamase superfamily"/>
    <property type="match status" value="1"/>
</dbReference>
<dbReference type="InterPro" id="IPR001466">
    <property type="entry name" value="Beta-lactam-related"/>
</dbReference>
<dbReference type="EMBL" id="NHRY01000237">
    <property type="protein sequence ID" value="PPQ28805.1"/>
    <property type="molecule type" value="Genomic_DNA"/>
</dbReference>
<dbReference type="SUPFAM" id="SSF56601">
    <property type="entry name" value="beta-lactamase/transpeptidase-like"/>
    <property type="match status" value="1"/>
</dbReference>
<proteinExistence type="predicted"/>
<dbReference type="Proteomes" id="UP000239724">
    <property type="component" value="Unassembled WGS sequence"/>
</dbReference>